<keyword evidence="10" id="KW-1185">Reference proteome</keyword>
<feature type="compositionally biased region" description="Basic and acidic residues" evidence="7">
    <location>
        <begin position="582"/>
        <end position="597"/>
    </location>
</feature>
<dbReference type="PROSITE" id="PS51366">
    <property type="entry name" value="MI"/>
    <property type="match status" value="1"/>
</dbReference>
<evidence type="ECO:0000256" key="5">
    <source>
        <dbReference type="ARBA" id="ARBA00067320"/>
    </source>
</evidence>
<dbReference type="FunFam" id="1.25.40.180:FF:000034">
    <property type="entry name" value="Eukaryotic translation initiation factor 4G"/>
    <property type="match status" value="1"/>
</dbReference>
<sequence>MSQNQSTVERSESTQYKKSGRSGASNQQRQFSGAGPVKGGGGSSSAPSNRSYKKYNTNTQGGQLGARNPNASSDSSAPSAARAVQNGSHQQQLAHGASNTAVVSTTTNVKPTDASTQKVIRAIPRAPSSNVSTAVPSSNASTPSFDSKSPTTPAKAPGDASKPFSLQFGSISPGFMNGMQVPARTSSAPPNLDEQKRDQACCDSLKAAPAISTPSVLEQQLPKKDAGVLDQPNTVAAVPVSKLKRDVQVSAAPPVTQTQKSSAHPIPRMPMPMLFHQPQGPVQFGDPNSQMQSQAMSGMSLPMPMSMSMSMPMPMPMPLPMGNLPVQQPMFVSGLQPRPMQSPGVMHHGQLNFSSQINQLPHQLGNMGINMPPQFQPQQGGKFSGTRKTVKITHPETHEELRLDGSPAPRSHPANHSMSFHPNSYNANLLYFPTPSSVPLNSNQLPPTSQSPWFSNQVTVKPAGGSRGEKDTVPSTINSPSFGKGESLKQRQHGEDSVRSQKKVEPSSSSSLQQPKPALGTSSTTAPIVIRHSVRVTGPITVESETSNTSTHDSVPNAASASTSISFGEEAKNKIAVVPDSTEDRKLGNGGLKDKVGRQSSIVSSLPSQLPEPEPLEAKATSSRSSVMLENAKDLPSTTISAAAEASDLRSDSAEEGTQSFVTKTINGRQAKPETMDKIELGELISSESFKPDNCSLETSLKSASLETSEIISKIEESSSHEVSFSSRDVDVLESAQKKMEESSGFCADDVMVADNLVTLTSMSDGGNAENSVFFSAQYEKTSASDASLRVPDSMDTKIVTVTSSAMVDQGSEPDSLSSPSECVLKSENEGSENIGSGLLSSQSGVKEKVLSEHNAAISTIPRVKKKLKEFYKNAEAAGPSSDLYMAYKGPEEKKETVTSAESRESTSSTSDKMKTVNMTQDNAMSCDRPAQSKAEPDDWEDAADISTPKLETSKNEKQVNDEDGYGLLTKKYSRDFLLKFEEQCTDLPEGFEISSDLADALMVSIVNVSREPYPSPGRNVDRATGGSRPDRRGIGMGDEDKWGRFPGPHVSGRGDVRMDIGFAGNAMGFRPGQGVNNGVLRNPRAQTPLQYAGGILSGPMQSLPSQAVLQRNNSDSDRWQRGTAFQKGLMPSPQTPMQVMHKADKKYEIAKIKDEEEAKQRQLKAILNKLTPQNFEKLFEQVKQVNIDNVVTLSGVIAQIFDKALMEPTFCEMYANFCFHLAAELPDLSVDNERITFKRLLLNKCQEEFERGEREEEEAKKADEEGVAKQSEEEREEKRVQARRRMLGNIRLIGELFKKRMLTEKIMHECIRKLLGQYQPPDEEDVEALCKLMSTIGEMIDHPRAKEHMDAYFDIMAQLSINVELSTRVRFMLKDAIDLRKNKWQQRRKVEGPKKIDEVHRDAAQERQAQTTRLSRAPSIGTSGRRGPPMEFAPRGPGVLSSPSSQVGGYRAVPPQLRSHGSQDVRWEERHSFENRMSVPLPQRPIGDDTVTLGPQGGLARGMAFRGLPPASSIPLAEMASSGDSRRMGPGLNGFSSMPERTAYGQREDHMPRYMPDRFTSPSIYDQSHPQERNMTHGNRDVIHRDRDFDRSLPTSPPTRGGPPTVMLNVSSEKVCDDKHLRDMSMSAVKEFYSANDENEVALCIKELNSPSFYPTMISIWVTDSFERKDVERDLLTKLLINLTKPPSGMISQDQLIKGFESVLATLEDTVNDAPRAAEFLGRIFAKVILENVVSFSEIGKLIYEGGEEKGRLVEIGLGAEVIGSILEIIKSEKGDSVLNEICSNFNLRLENFRPPSSNKSRRIDKFI</sequence>
<dbReference type="SMART" id="SM00544">
    <property type="entry name" value="MA3"/>
    <property type="match status" value="1"/>
</dbReference>
<protein>
    <recommendedName>
        <fullName evidence="5">Eukaryotic translation initiation factor 4G</fullName>
    </recommendedName>
    <alternativeName>
        <fullName evidence="6">Protein synthesis initiation factor 4G</fullName>
    </alternativeName>
</protein>
<feature type="region of interest" description="Disordered" evidence="7">
    <location>
        <begin position="1015"/>
        <end position="1051"/>
    </location>
</feature>
<feature type="compositionally biased region" description="Low complexity" evidence="7">
    <location>
        <begin position="506"/>
        <end position="517"/>
    </location>
</feature>
<dbReference type="PANTHER" id="PTHR23253">
    <property type="entry name" value="EUKARYOTIC TRANSLATION INITIATION FACTOR 4 GAMMA"/>
    <property type="match status" value="1"/>
</dbReference>
<feature type="compositionally biased region" description="Polar residues" evidence="7">
    <location>
        <begin position="543"/>
        <end position="566"/>
    </location>
</feature>
<dbReference type="EMBL" id="JBFOLJ010000014">
    <property type="protein sequence ID" value="KAL2478300.1"/>
    <property type="molecule type" value="Genomic_DNA"/>
</dbReference>
<keyword evidence="4" id="KW-0648">Protein biosynthesis</keyword>
<feature type="compositionally biased region" description="Basic and acidic residues" evidence="7">
    <location>
        <begin position="486"/>
        <end position="505"/>
    </location>
</feature>
<evidence type="ECO:0000313" key="9">
    <source>
        <dbReference type="EMBL" id="KAL2478300.1"/>
    </source>
</evidence>
<keyword evidence="3" id="KW-0810">Translation regulation</keyword>
<accession>A0ABD1QQ06</accession>
<feature type="region of interest" description="Disordered" evidence="7">
    <location>
        <begin position="441"/>
        <end position="625"/>
    </location>
</feature>
<feature type="region of interest" description="Disordered" evidence="7">
    <location>
        <begin position="891"/>
        <end position="959"/>
    </location>
</feature>
<feature type="compositionally biased region" description="Polar residues" evidence="7">
    <location>
        <begin position="808"/>
        <end position="821"/>
    </location>
</feature>
<feature type="compositionally biased region" description="Polar residues" evidence="7">
    <location>
        <begin position="441"/>
        <end position="459"/>
    </location>
</feature>
<feature type="compositionally biased region" description="Polar residues" evidence="7">
    <location>
        <begin position="832"/>
        <end position="843"/>
    </location>
</feature>
<feature type="compositionally biased region" description="Polar residues" evidence="7">
    <location>
        <begin position="127"/>
        <end position="152"/>
    </location>
</feature>
<feature type="compositionally biased region" description="Polar residues" evidence="7">
    <location>
        <begin position="1"/>
        <end position="31"/>
    </location>
</feature>
<evidence type="ECO:0000256" key="7">
    <source>
        <dbReference type="SAM" id="MobiDB-lite"/>
    </source>
</evidence>
<dbReference type="PANTHER" id="PTHR23253:SF9">
    <property type="entry name" value="EUKARYOTIC TRANSLATION INITIATION FACTOR 4 GAMMA 2"/>
    <property type="match status" value="1"/>
</dbReference>
<dbReference type="GO" id="GO:0006417">
    <property type="term" value="P:regulation of translation"/>
    <property type="evidence" value="ECO:0007669"/>
    <property type="project" value="UniProtKB-KW"/>
</dbReference>
<evidence type="ECO:0000256" key="6">
    <source>
        <dbReference type="ARBA" id="ARBA00075135"/>
    </source>
</evidence>
<dbReference type="Proteomes" id="UP001604277">
    <property type="component" value="Unassembled WGS sequence"/>
</dbReference>
<feature type="compositionally biased region" description="Basic and acidic residues" evidence="7">
    <location>
        <begin position="394"/>
        <end position="403"/>
    </location>
</feature>
<dbReference type="InterPro" id="IPR003891">
    <property type="entry name" value="Initiation_fac_eIF4g_MI"/>
</dbReference>
<dbReference type="InterPro" id="IPR016024">
    <property type="entry name" value="ARM-type_fold"/>
</dbReference>
<feature type="compositionally biased region" description="Basic and acidic residues" evidence="7">
    <location>
        <begin position="891"/>
        <end position="905"/>
    </location>
</feature>
<dbReference type="SUPFAM" id="SSF48371">
    <property type="entry name" value="ARM repeat"/>
    <property type="match status" value="2"/>
</dbReference>
<dbReference type="GO" id="GO:0003743">
    <property type="term" value="F:translation initiation factor activity"/>
    <property type="evidence" value="ECO:0007669"/>
    <property type="project" value="UniProtKB-KW"/>
</dbReference>
<organism evidence="9 10">
    <name type="scientific">Forsythia ovata</name>
    <dbReference type="NCBI Taxonomy" id="205694"/>
    <lineage>
        <taxon>Eukaryota</taxon>
        <taxon>Viridiplantae</taxon>
        <taxon>Streptophyta</taxon>
        <taxon>Embryophyta</taxon>
        <taxon>Tracheophyta</taxon>
        <taxon>Spermatophyta</taxon>
        <taxon>Magnoliopsida</taxon>
        <taxon>eudicotyledons</taxon>
        <taxon>Gunneridae</taxon>
        <taxon>Pentapetalae</taxon>
        <taxon>asterids</taxon>
        <taxon>lamiids</taxon>
        <taxon>Lamiales</taxon>
        <taxon>Oleaceae</taxon>
        <taxon>Forsythieae</taxon>
        <taxon>Forsythia</taxon>
    </lineage>
</organism>
<evidence type="ECO:0000256" key="2">
    <source>
        <dbReference type="ARBA" id="ARBA00022540"/>
    </source>
</evidence>
<evidence type="ECO:0000256" key="3">
    <source>
        <dbReference type="ARBA" id="ARBA00022845"/>
    </source>
</evidence>
<name>A0ABD1QQ06_9LAMI</name>
<feature type="compositionally biased region" description="Low complexity" evidence="7">
    <location>
        <begin position="66"/>
        <end position="83"/>
    </location>
</feature>
<dbReference type="Pfam" id="PF02854">
    <property type="entry name" value="MIF4G"/>
    <property type="match status" value="1"/>
</dbReference>
<feature type="compositionally biased region" description="Low complexity" evidence="7">
    <location>
        <begin position="97"/>
        <end position="109"/>
    </location>
</feature>
<evidence type="ECO:0000256" key="1">
    <source>
        <dbReference type="ARBA" id="ARBA00005775"/>
    </source>
</evidence>
<dbReference type="InterPro" id="IPR003890">
    <property type="entry name" value="MIF4G-like_typ-3"/>
</dbReference>
<feature type="region of interest" description="Disordered" evidence="7">
    <location>
        <begin position="1"/>
        <end position="163"/>
    </location>
</feature>
<reference evidence="10" key="1">
    <citation type="submission" date="2024-07" db="EMBL/GenBank/DDBJ databases">
        <title>Two chromosome-level genome assemblies of Korean endemic species Abeliophyllum distichum and Forsythia ovata (Oleaceae).</title>
        <authorList>
            <person name="Jang H."/>
        </authorList>
    </citation>
    <scope>NUCLEOTIDE SEQUENCE [LARGE SCALE GENOMIC DNA]</scope>
</reference>
<gene>
    <name evidence="9" type="ORF">Fot_47314</name>
</gene>
<feature type="region of interest" description="Disordered" evidence="7">
    <location>
        <begin position="394"/>
        <end position="420"/>
    </location>
</feature>
<feature type="region of interest" description="Disordered" evidence="7">
    <location>
        <begin position="1253"/>
        <end position="1281"/>
    </location>
</feature>
<evidence type="ECO:0000259" key="8">
    <source>
        <dbReference type="PROSITE" id="PS51366"/>
    </source>
</evidence>
<feature type="region of interest" description="Disordered" evidence="7">
    <location>
        <begin position="808"/>
        <end position="843"/>
    </location>
</feature>
<feature type="compositionally biased region" description="Basic and acidic residues" evidence="7">
    <location>
        <begin position="1029"/>
        <end position="1044"/>
    </location>
</feature>
<dbReference type="Pfam" id="PF02847">
    <property type="entry name" value="MA3"/>
    <property type="match status" value="1"/>
</dbReference>
<keyword evidence="2" id="KW-0396">Initiation factor</keyword>
<feature type="domain" description="MI" evidence="8">
    <location>
        <begin position="1621"/>
        <end position="1745"/>
    </location>
</feature>
<proteinExistence type="inferred from homology"/>
<feature type="compositionally biased region" description="Basic and acidic residues" evidence="7">
    <location>
        <begin position="1389"/>
        <end position="1406"/>
    </location>
</feature>
<evidence type="ECO:0000313" key="10">
    <source>
        <dbReference type="Proteomes" id="UP001604277"/>
    </source>
</evidence>
<dbReference type="FunFam" id="1.25.40.180:FF:000024">
    <property type="entry name" value="Eukaryotic translation initiation factor 4G"/>
    <property type="match status" value="1"/>
</dbReference>
<dbReference type="Gene3D" id="1.25.40.180">
    <property type="match status" value="2"/>
</dbReference>
<feature type="region of interest" description="Disordered" evidence="7">
    <location>
        <begin position="1589"/>
        <end position="1608"/>
    </location>
</feature>
<evidence type="ECO:0000256" key="4">
    <source>
        <dbReference type="ARBA" id="ARBA00022917"/>
    </source>
</evidence>
<comment type="caution">
    <text evidence="9">The sequence shown here is derived from an EMBL/GenBank/DDBJ whole genome shotgun (WGS) entry which is preliminary data.</text>
</comment>
<feature type="region of interest" description="Disordered" evidence="7">
    <location>
        <begin position="1389"/>
        <end position="1465"/>
    </location>
</feature>
<comment type="similarity">
    <text evidence="1">Belongs to the eukaryotic initiation factor 4G family.</text>
</comment>
<dbReference type="SMART" id="SM00543">
    <property type="entry name" value="MIF4G"/>
    <property type="match status" value="1"/>
</dbReference>